<reference evidence="2" key="1">
    <citation type="submission" date="2016-06" db="EMBL/GenBank/DDBJ databases">
        <title>De novo assembly and RNA-Seq shows season-dependent expression and editing in black bear kidneys.</title>
        <authorList>
            <person name="Korstanje R."/>
            <person name="Srivastava A."/>
            <person name="Sarsani V.K."/>
            <person name="Sheehan S.M."/>
            <person name="Seger R.L."/>
            <person name="Barter M.E."/>
            <person name="Lindqvist C."/>
            <person name="Brody L.C."/>
            <person name="Mullikin J.C."/>
        </authorList>
    </citation>
    <scope>NUCLEOTIDE SEQUENCE [LARGE SCALE GENOMIC DNA]</scope>
</reference>
<dbReference type="Ensembl" id="ENSUAMT00000020153.1">
    <property type="protein sequence ID" value="ENSUAMP00000018001.1"/>
    <property type="gene ID" value="ENSUAMG00000014292.1"/>
</dbReference>
<sequence length="88" mass="10164">MAFLLATCRVRFVPSVQDFTKKLIGADAYLQILIEHLKLFDDKLQNCKDKQKIETLKETNNMGSLHEGLLAMSHCLELYYMPQSILVF</sequence>
<dbReference type="Proteomes" id="UP000291022">
    <property type="component" value="Unassembled WGS sequence"/>
</dbReference>
<reference evidence="1" key="2">
    <citation type="submission" date="2025-08" db="UniProtKB">
        <authorList>
            <consortium name="Ensembl"/>
        </authorList>
    </citation>
    <scope>IDENTIFICATION</scope>
</reference>
<reference evidence="1" key="3">
    <citation type="submission" date="2025-09" db="UniProtKB">
        <authorList>
            <consortium name="Ensembl"/>
        </authorList>
    </citation>
    <scope>IDENTIFICATION</scope>
</reference>
<dbReference type="OMA" id="LNQHRYK"/>
<evidence type="ECO:0000313" key="1">
    <source>
        <dbReference type="Ensembl" id="ENSUAMP00000018001.1"/>
    </source>
</evidence>
<protein>
    <submittedName>
        <fullName evidence="1">Uncharacterized protein</fullName>
    </submittedName>
</protein>
<evidence type="ECO:0000313" key="2">
    <source>
        <dbReference type="Proteomes" id="UP000291022"/>
    </source>
</evidence>
<organism evidence="1 2">
    <name type="scientific">Ursus americanus</name>
    <name type="common">American black bear</name>
    <name type="synonym">Euarctos americanus</name>
    <dbReference type="NCBI Taxonomy" id="9643"/>
    <lineage>
        <taxon>Eukaryota</taxon>
        <taxon>Metazoa</taxon>
        <taxon>Chordata</taxon>
        <taxon>Craniata</taxon>
        <taxon>Vertebrata</taxon>
        <taxon>Euteleostomi</taxon>
        <taxon>Mammalia</taxon>
        <taxon>Eutheria</taxon>
        <taxon>Laurasiatheria</taxon>
        <taxon>Carnivora</taxon>
        <taxon>Caniformia</taxon>
        <taxon>Ursidae</taxon>
        <taxon>Ursus</taxon>
    </lineage>
</organism>
<dbReference type="GeneTree" id="ENSGT00910000148620"/>
<accession>A0A452RGF8</accession>
<dbReference type="AlphaFoldDB" id="A0A452RGF8"/>
<name>A0A452RGF8_URSAM</name>
<keyword evidence="2" id="KW-1185">Reference proteome</keyword>
<proteinExistence type="predicted"/>